<dbReference type="InterPro" id="IPR039425">
    <property type="entry name" value="RNA_pol_sigma-70-like"/>
</dbReference>
<keyword evidence="9" id="KW-1185">Reference proteome</keyword>
<dbReference type="InterPro" id="IPR013324">
    <property type="entry name" value="RNA_pol_sigma_r3/r4-like"/>
</dbReference>
<feature type="compositionally biased region" description="Pro residues" evidence="5">
    <location>
        <begin position="1"/>
        <end position="19"/>
    </location>
</feature>
<dbReference type="InterPro" id="IPR013325">
    <property type="entry name" value="RNA_pol_sigma_r2"/>
</dbReference>
<dbReference type="RefSeq" id="WP_150936159.1">
    <property type="nucleotide sequence ID" value="NZ_VYTZ01000008.1"/>
</dbReference>
<organism evidence="8 9">
    <name type="scientific">Microbispora cellulosiformans</name>
    <dbReference type="NCBI Taxonomy" id="2614688"/>
    <lineage>
        <taxon>Bacteria</taxon>
        <taxon>Bacillati</taxon>
        <taxon>Actinomycetota</taxon>
        <taxon>Actinomycetes</taxon>
        <taxon>Streptosporangiales</taxon>
        <taxon>Streptosporangiaceae</taxon>
        <taxon>Microbispora</taxon>
    </lineage>
</organism>
<dbReference type="PANTHER" id="PTHR43133:SF46">
    <property type="entry name" value="RNA POLYMERASE SIGMA-70 FACTOR ECF SUBFAMILY"/>
    <property type="match status" value="1"/>
</dbReference>
<name>A0A5J5JY67_9ACTN</name>
<dbReference type="NCBIfam" id="TIGR02937">
    <property type="entry name" value="sigma70-ECF"/>
    <property type="match status" value="1"/>
</dbReference>
<dbReference type="GO" id="GO:0006352">
    <property type="term" value="P:DNA-templated transcription initiation"/>
    <property type="evidence" value="ECO:0007669"/>
    <property type="project" value="InterPro"/>
</dbReference>
<evidence type="ECO:0000256" key="4">
    <source>
        <dbReference type="ARBA" id="ARBA00023163"/>
    </source>
</evidence>
<evidence type="ECO:0000256" key="5">
    <source>
        <dbReference type="SAM" id="MobiDB-lite"/>
    </source>
</evidence>
<evidence type="ECO:0000259" key="7">
    <source>
        <dbReference type="Pfam" id="PF08281"/>
    </source>
</evidence>
<dbReference type="SUPFAM" id="SSF88946">
    <property type="entry name" value="Sigma2 domain of RNA polymerase sigma factors"/>
    <property type="match status" value="1"/>
</dbReference>
<dbReference type="InterPro" id="IPR014284">
    <property type="entry name" value="RNA_pol_sigma-70_dom"/>
</dbReference>
<dbReference type="PANTHER" id="PTHR43133">
    <property type="entry name" value="RNA POLYMERASE ECF-TYPE SIGMA FACTO"/>
    <property type="match status" value="1"/>
</dbReference>
<dbReference type="GO" id="GO:0003677">
    <property type="term" value="F:DNA binding"/>
    <property type="evidence" value="ECO:0007669"/>
    <property type="project" value="InterPro"/>
</dbReference>
<gene>
    <name evidence="8" type="ORF">F5972_24285</name>
</gene>
<evidence type="ECO:0000313" key="8">
    <source>
        <dbReference type="EMBL" id="KAA9376525.1"/>
    </source>
</evidence>
<dbReference type="GO" id="GO:0016987">
    <property type="term" value="F:sigma factor activity"/>
    <property type="evidence" value="ECO:0007669"/>
    <property type="project" value="UniProtKB-KW"/>
</dbReference>
<comment type="similarity">
    <text evidence="1">Belongs to the sigma-70 factor family. ECF subfamily.</text>
</comment>
<sequence>MRPIPVWPPWRRPHPPPVGPHSDDHDLIAAVAAERVEALRLLHDRHAPWLRARLLRRCADPDLVDDAIQDTFVAVWRAAGRYSPQGEDAAGWLWTIAARRLSSALRRPAGRWIGAAAVLDTDARVASAEEAVLLGVEHGDLGGALSRLSPELRAVIQATVLDGLTVREASRLLGIPEGTVKTRLMRARARLREELA</sequence>
<dbReference type="Pfam" id="PF04542">
    <property type="entry name" value="Sigma70_r2"/>
    <property type="match status" value="1"/>
</dbReference>
<evidence type="ECO:0000256" key="1">
    <source>
        <dbReference type="ARBA" id="ARBA00010641"/>
    </source>
</evidence>
<evidence type="ECO:0000256" key="3">
    <source>
        <dbReference type="ARBA" id="ARBA00023082"/>
    </source>
</evidence>
<keyword evidence="4" id="KW-0804">Transcription</keyword>
<dbReference type="InterPro" id="IPR013249">
    <property type="entry name" value="RNA_pol_sigma70_r4_t2"/>
</dbReference>
<evidence type="ECO:0000259" key="6">
    <source>
        <dbReference type="Pfam" id="PF04542"/>
    </source>
</evidence>
<reference evidence="8 9" key="1">
    <citation type="submission" date="2019-09" db="EMBL/GenBank/DDBJ databases">
        <title>Screening of Novel Bioactive Compounds from Soil-Associated.</title>
        <authorList>
            <person name="Gong X."/>
        </authorList>
    </citation>
    <scope>NUCLEOTIDE SEQUENCE [LARGE SCALE GENOMIC DNA]</scope>
    <source>
        <strain evidence="8 9">Gxj-6</strain>
    </source>
</reference>
<feature type="domain" description="RNA polymerase sigma-70 region 2" evidence="6">
    <location>
        <begin position="43"/>
        <end position="107"/>
    </location>
</feature>
<comment type="caution">
    <text evidence="8">The sequence shown here is derived from an EMBL/GenBank/DDBJ whole genome shotgun (WGS) entry which is preliminary data.</text>
</comment>
<evidence type="ECO:0000313" key="9">
    <source>
        <dbReference type="Proteomes" id="UP000327011"/>
    </source>
</evidence>
<protein>
    <submittedName>
        <fullName evidence="8">Sigma-70 family RNA polymerase sigma factor</fullName>
    </submittedName>
</protein>
<dbReference type="InterPro" id="IPR007627">
    <property type="entry name" value="RNA_pol_sigma70_r2"/>
</dbReference>
<dbReference type="SUPFAM" id="SSF88659">
    <property type="entry name" value="Sigma3 and sigma4 domains of RNA polymerase sigma factors"/>
    <property type="match status" value="1"/>
</dbReference>
<dbReference type="InterPro" id="IPR036388">
    <property type="entry name" value="WH-like_DNA-bd_sf"/>
</dbReference>
<dbReference type="Pfam" id="PF08281">
    <property type="entry name" value="Sigma70_r4_2"/>
    <property type="match status" value="1"/>
</dbReference>
<keyword evidence="3" id="KW-0731">Sigma factor</keyword>
<keyword evidence="2" id="KW-0805">Transcription regulation</keyword>
<dbReference type="Proteomes" id="UP000327011">
    <property type="component" value="Unassembled WGS sequence"/>
</dbReference>
<dbReference type="EMBL" id="VYTZ01000008">
    <property type="protein sequence ID" value="KAA9376525.1"/>
    <property type="molecule type" value="Genomic_DNA"/>
</dbReference>
<dbReference type="Gene3D" id="1.10.1740.10">
    <property type="match status" value="1"/>
</dbReference>
<evidence type="ECO:0000256" key="2">
    <source>
        <dbReference type="ARBA" id="ARBA00023015"/>
    </source>
</evidence>
<proteinExistence type="inferred from homology"/>
<dbReference type="Gene3D" id="1.10.10.10">
    <property type="entry name" value="Winged helix-like DNA-binding domain superfamily/Winged helix DNA-binding domain"/>
    <property type="match status" value="1"/>
</dbReference>
<accession>A0A5J5JY67</accession>
<feature type="region of interest" description="Disordered" evidence="5">
    <location>
        <begin position="1"/>
        <end position="22"/>
    </location>
</feature>
<dbReference type="AlphaFoldDB" id="A0A5J5JY67"/>
<feature type="domain" description="RNA polymerase sigma factor 70 region 4 type 2" evidence="7">
    <location>
        <begin position="141"/>
        <end position="191"/>
    </location>
</feature>